<dbReference type="CDD" id="cd00135">
    <property type="entry name" value="PDGF"/>
    <property type="match status" value="1"/>
</dbReference>
<dbReference type="GO" id="GO:0001938">
    <property type="term" value="P:positive regulation of endothelial cell proliferation"/>
    <property type="evidence" value="ECO:0007669"/>
    <property type="project" value="TreeGrafter"/>
</dbReference>
<evidence type="ECO:0000313" key="6">
    <source>
        <dbReference type="Proteomes" id="UP000288216"/>
    </source>
</evidence>
<keyword evidence="2" id="KW-1015">Disulfide bond</keyword>
<feature type="domain" description="Platelet-derived growth factor (PDGF) family profile" evidence="4">
    <location>
        <begin position="76"/>
        <end position="175"/>
    </location>
</feature>
<dbReference type="GO" id="GO:0016020">
    <property type="term" value="C:membrane"/>
    <property type="evidence" value="ECO:0007669"/>
    <property type="project" value="InterPro"/>
</dbReference>
<dbReference type="GO" id="GO:0048010">
    <property type="term" value="P:vascular endothelial growth factor receptor signaling pathway"/>
    <property type="evidence" value="ECO:0007669"/>
    <property type="project" value="TreeGrafter"/>
</dbReference>
<dbReference type="GO" id="GO:0050930">
    <property type="term" value="P:induction of positive chemotaxis"/>
    <property type="evidence" value="ECO:0007669"/>
    <property type="project" value="TreeGrafter"/>
</dbReference>
<dbReference type="PROSITE" id="PS00249">
    <property type="entry name" value="PDGF_1"/>
    <property type="match status" value="1"/>
</dbReference>
<dbReference type="AlphaFoldDB" id="A0A401NWX8"/>
<name>A0A401NWX8_SCYTO</name>
<dbReference type="GO" id="GO:0042056">
    <property type="term" value="F:chemoattractant activity"/>
    <property type="evidence" value="ECO:0007669"/>
    <property type="project" value="TreeGrafter"/>
</dbReference>
<comment type="similarity">
    <text evidence="3">Belongs to the PDGF/VEGF growth factor family.</text>
</comment>
<dbReference type="SUPFAM" id="SSF57501">
    <property type="entry name" value="Cystine-knot cytokines"/>
    <property type="match status" value="1"/>
</dbReference>
<dbReference type="Gene3D" id="2.10.90.10">
    <property type="entry name" value="Cystine-knot cytokines"/>
    <property type="match status" value="1"/>
</dbReference>
<dbReference type="GO" id="GO:0005172">
    <property type="term" value="F:vascular endothelial growth factor receptor binding"/>
    <property type="evidence" value="ECO:0007669"/>
    <property type="project" value="TreeGrafter"/>
</dbReference>
<reference evidence="5 6" key="1">
    <citation type="journal article" date="2018" name="Nat. Ecol. Evol.">
        <title>Shark genomes provide insights into elasmobranch evolution and the origin of vertebrates.</title>
        <authorList>
            <person name="Hara Y"/>
            <person name="Yamaguchi K"/>
            <person name="Onimaru K"/>
            <person name="Kadota M"/>
            <person name="Koyanagi M"/>
            <person name="Keeley SD"/>
            <person name="Tatsumi K"/>
            <person name="Tanaka K"/>
            <person name="Motone F"/>
            <person name="Kageyama Y"/>
            <person name="Nozu R"/>
            <person name="Adachi N"/>
            <person name="Nishimura O"/>
            <person name="Nakagawa R"/>
            <person name="Tanegashima C"/>
            <person name="Kiyatake I"/>
            <person name="Matsumoto R"/>
            <person name="Murakumo K"/>
            <person name="Nishida K"/>
            <person name="Terakita A"/>
            <person name="Kuratani S"/>
            <person name="Sato K"/>
            <person name="Hyodo S Kuraku.S."/>
        </authorList>
    </citation>
    <scope>NUCLEOTIDE SEQUENCE [LARGE SCALE GENOMIC DNA]</scope>
</reference>
<dbReference type="PROSITE" id="PS50278">
    <property type="entry name" value="PDGF_2"/>
    <property type="match status" value="1"/>
</dbReference>
<accession>A0A401NWX8</accession>
<dbReference type="InterPro" id="IPR050507">
    <property type="entry name" value="PDGF/VEGF_growth_factor"/>
</dbReference>
<dbReference type="InterPro" id="IPR000072">
    <property type="entry name" value="PDGF/VEGF_dom"/>
</dbReference>
<dbReference type="GO" id="GO:0038084">
    <property type="term" value="P:vascular endothelial growth factor signaling pathway"/>
    <property type="evidence" value="ECO:0007669"/>
    <property type="project" value="TreeGrafter"/>
</dbReference>
<dbReference type="InterPro" id="IPR023581">
    <property type="entry name" value="PD_growth_factor_CS"/>
</dbReference>
<dbReference type="OrthoDB" id="198735at2759"/>
<dbReference type="GO" id="GO:0002040">
    <property type="term" value="P:sprouting angiogenesis"/>
    <property type="evidence" value="ECO:0007669"/>
    <property type="project" value="TreeGrafter"/>
</dbReference>
<dbReference type="SMART" id="SM00141">
    <property type="entry name" value="PDGF"/>
    <property type="match status" value="1"/>
</dbReference>
<dbReference type="GO" id="GO:0005615">
    <property type="term" value="C:extracellular space"/>
    <property type="evidence" value="ECO:0007669"/>
    <property type="project" value="TreeGrafter"/>
</dbReference>
<dbReference type="GO" id="GO:0001666">
    <property type="term" value="P:response to hypoxia"/>
    <property type="evidence" value="ECO:0007669"/>
    <property type="project" value="TreeGrafter"/>
</dbReference>
<evidence type="ECO:0000313" key="5">
    <source>
        <dbReference type="EMBL" id="GCB65379.1"/>
    </source>
</evidence>
<evidence type="ECO:0000256" key="2">
    <source>
        <dbReference type="ARBA" id="ARBA00023157"/>
    </source>
</evidence>
<keyword evidence="6" id="KW-1185">Reference proteome</keyword>
<dbReference type="Proteomes" id="UP000288216">
    <property type="component" value="Unassembled WGS sequence"/>
</dbReference>
<keyword evidence="1 3" id="KW-0339">Growth factor</keyword>
<organism evidence="5 6">
    <name type="scientific">Scyliorhinus torazame</name>
    <name type="common">Cloudy catshark</name>
    <name type="synonym">Catulus torazame</name>
    <dbReference type="NCBI Taxonomy" id="75743"/>
    <lineage>
        <taxon>Eukaryota</taxon>
        <taxon>Metazoa</taxon>
        <taxon>Chordata</taxon>
        <taxon>Craniata</taxon>
        <taxon>Vertebrata</taxon>
        <taxon>Chondrichthyes</taxon>
        <taxon>Elasmobranchii</taxon>
        <taxon>Galeomorphii</taxon>
        <taxon>Galeoidea</taxon>
        <taxon>Carcharhiniformes</taxon>
        <taxon>Scyliorhinidae</taxon>
        <taxon>Scyliorhinus</taxon>
    </lineage>
</organism>
<comment type="caution">
    <text evidence="5">The sequence shown here is derived from an EMBL/GenBank/DDBJ whole genome shotgun (WGS) entry which is preliminary data.</text>
</comment>
<dbReference type="OMA" id="LKXLFEI"/>
<evidence type="ECO:0000259" key="4">
    <source>
        <dbReference type="PROSITE" id="PS50278"/>
    </source>
</evidence>
<dbReference type="GO" id="GO:0060754">
    <property type="term" value="P:positive regulation of mast cell chemotaxis"/>
    <property type="evidence" value="ECO:0007669"/>
    <property type="project" value="TreeGrafter"/>
</dbReference>
<dbReference type="PANTHER" id="PTHR12025:SF11">
    <property type="entry name" value="VASCULAR ENDOTHELIAL GROWTH FACTOR D"/>
    <property type="match status" value="1"/>
</dbReference>
<evidence type="ECO:0000256" key="1">
    <source>
        <dbReference type="ARBA" id="ARBA00023030"/>
    </source>
</evidence>
<sequence>MTLLQGYYYEHDSRLKQKSASLEQQIRAASNVWELLSIINSSDWKRWKCRQKLKYLTGFDTRSRSTRFASPYYDAEILKSIDDEWRRTQCVPRESCVDVAKELGRNTNTFFKPPCVSAFRCGGCCNEESLVCKNISTSYIRKELFEISIPLTNIPELLTVRIANHTSCKCISSRHAYSIIRRSILTHEHSCLQENHCSRGLAWDEQKCHCVTSSVQREDELSPIAELAICGPYMEFNEEMCDCVCRNMESHETCMQKQKAFDPDSCSCVDRPACLYRSRSCAVGKIFNDKHCQCVWKNKH</sequence>
<proteinExistence type="inferred from homology"/>
<protein>
    <recommendedName>
        <fullName evidence="4">Platelet-derived growth factor (PDGF) family profile domain-containing protein</fullName>
    </recommendedName>
</protein>
<evidence type="ECO:0000256" key="3">
    <source>
        <dbReference type="RuleBase" id="RU003818"/>
    </source>
</evidence>
<dbReference type="EMBL" id="BFAA01002839">
    <property type="protein sequence ID" value="GCB65379.1"/>
    <property type="molecule type" value="Genomic_DNA"/>
</dbReference>
<dbReference type="STRING" id="75743.A0A401NWX8"/>
<dbReference type="InterPro" id="IPR029034">
    <property type="entry name" value="Cystine-knot_cytokine"/>
</dbReference>
<dbReference type="GO" id="GO:0045766">
    <property type="term" value="P:positive regulation of angiogenesis"/>
    <property type="evidence" value="ECO:0007669"/>
    <property type="project" value="TreeGrafter"/>
</dbReference>
<dbReference type="PANTHER" id="PTHR12025">
    <property type="entry name" value="VASCULAR ENDOTHELIAL GROWTH FACTOR"/>
    <property type="match status" value="1"/>
</dbReference>
<dbReference type="Pfam" id="PF00341">
    <property type="entry name" value="PDGF"/>
    <property type="match status" value="1"/>
</dbReference>
<gene>
    <name evidence="5" type="ORF">scyTo_0007704</name>
</gene>
<dbReference type="GO" id="GO:0008083">
    <property type="term" value="F:growth factor activity"/>
    <property type="evidence" value="ECO:0007669"/>
    <property type="project" value="UniProtKB-KW"/>
</dbReference>